<evidence type="ECO:0000256" key="6">
    <source>
        <dbReference type="ARBA" id="ARBA00023239"/>
    </source>
</evidence>
<dbReference type="GO" id="GO:0051539">
    <property type="term" value="F:4 iron, 4 sulfur cluster binding"/>
    <property type="evidence" value="ECO:0007669"/>
    <property type="project" value="UniProtKB-KW"/>
</dbReference>
<organism evidence="10">
    <name type="scientific">Fervidicoccus fontis</name>
    <dbReference type="NCBI Taxonomy" id="683846"/>
    <lineage>
        <taxon>Archaea</taxon>
        <taxon>Thermoproteota</taxon>
        <taxon>Thermoprotei</taxon>
        <taxon>Fervidicoccales</taxon>
        <taxon>Fervidicoccaceae</taxon>
        <taxon>Fervidicoccus</taxon>
    </lineage>
</organism>
<proteinExistence type="inferred from homology"/>
<evidence type="ECO:0000256" key="2">
    <source>
        <dbReference type="ARBA" id="ARBA00022485"/>
    </source>
</evidence>
<dbReference type="UniPathway" id="UPA00048">
    <property type="reaction ID" value="UER00071"/>
</dbReference>
<dbReference type="NCBIfam" id="TIGR01343">
    <property type="entry name" value="hacA_fam"/>
    <property type="match status" value="1"/>
</dbReference>
<dbReference type="PANTHER" id="PTHR43822">
    <property type="entry name" value="HOMOACONITASE, MITOCHONDRIAL-RELATED"/>
    <property type="match status" value="1"/>
</dbReference>
<comment type="caution">
    <text evidence="10">The sequence shown here is derived from an EMBL/GenBank/DDBJ whole genome shotgun (WGS) entry which is preliminary data.</text>
</comment>
<dbReference type="InterPro" id="IPR001030">
    <property type="entry name" value="Acoase/IPM_deHydtase_lsu_aba"/>
</dbReference>
<keyword evidence="4 8" id="KW-0408">Iron</keyword>
<comment type="similarity">
    <text evidence="8">Belongs to the aconitase/IPM isomerase family. LeuC type 2 subfamily.</text>
</comment>
<evidence type="ECO:0000256" key="1">
    <source>
        <dbReference type="ARBA" id="ARBA00022430"/>
    </source>
</evidence>
<comment type="catalytic activity">
    <reaction evidence="8">
        <text>(2R,3S)-3-isopropylmalate = (2S)-2-isopropylmalate</text>
        <dbReference type="Rhea" id="RHEA:32287"/>
        <dbReference type="ChEBI" id="CHEBI:1178"/>
        <dbReference type="ChEBI" id="CHEBI:35121"/>
        <dbReference type="EC" id="4.2.1.33"/>
    </reaction>
</comment>
<keyword evidence="3 8" id="KW-0479">Metal-binding</keyword>
<evidence type="ECO:0000256" key="5">
    <source>
        <dbReference type="ARBA" id="ARBA00023014"/>
    </source>
</evidence>
<keyword evidence="2 8" id="KW-0004">4Fe-4S</keyword>
<comment type="cofactor">
    <cofactor evidence="8">
        <name>[4Fe-4S] cluster</name>
        <dbReference type="ChEBI" id="CHEBI:49883"/>
    </cofactor>
    <text evidence="8">Binds 1 [4Fe-4S] cluster per subunit.</text>
</comment>
<keyword evidence="7 8" id="KW-0100">Branched-chain amino acid biosynthesis</keyword>
<dbReference type="GO" id="GO:0003861">
    <property type="term" value="F:3-isopropylmalate dehydratase activity"/>
    <property type="evidence" value="ECO:0007669"/>
    <property type="project" value="UniProtKB-UniRule"/>
</dbReference>
<dbReference type="PRINTS" id="PR00415">
    <property type="entry name" value="ACONITASE"/>
</dbReference>
<comment type="function">
    <text evidence="8">Catalyzes the isomerization between 2-isopropylmalate and 3-isopropylmalate, via the formation of 2-isopropylmaleate.</text>
</comment>
<dbReference type="PANTHER" id="PTHR43822:SF2">
    <property type="entry name" value="HOMOACONITASE, MITOCHONDRIAL"/>
    <property type="match status" value="1"/>
</dbReference>
<dbReference type="PROSITE" id="PS01244">
    <property type="entry name" value="ACONITASE_2"/>
    <property type="match status" value="1"/>
</dbReference>
<keyword evidence="8" id="KW-0028">Amino-acid biosynthesis</keyword>
<dbReference type="InterPro" id="IPR036008">
    <property type="entry name" value="Aconitase_4Fe-4S_dom"/>
</dbReference>
<dbReference type="NCBIfam" id="TIGR02086">
    <property type="entry name" value="IPMI_arch"/>
    <property type="match status" value="1"/>
</dbReference>
<dbReference type="InterPro" id="IPR018136">
    <property type="entry name" value="Aconitase_4Fe-4S_BS"/>
</dbReference>
<dbReference type="Gene3D" id="3.30.499.10">
    <property type="entry name" value="Aconitase, domain 3"/>
    <property type="match status" value="2"/>
</dbReference>
<dbReference type="EMBL" id="DRZC01000079">
    <property type="protein sequence ID" value="HHQ80951.1"/>
    <property type="molecule type" value="Genomic_DNA"/>
</dbReference>
<reference evidence="10" key="1">
    <citation type="journal article" date="2020" name="mSystems">
        <title>Genome- and Community-Level Interaction Insights into Carbon Utilization and Element Cycling Functions of Hydrothermarchaeota in Hydrothermal Sediment.</title>
        <authorList>
            <person name="Zhou Z."/>
            <person name="Liu Y."/>
            <person name="Xu W."/>
            <person name="Pan J."/>
            <person name="Luo Z.H."/>
            <person name="Li M."/>
        </authorList>
    </citation>
    <scope>NUCLEOTIDE SEQUENCE [LARGE SCALE GENOMIC DNA]</scope>
    <source>
        <strain evidence="10">SpSt-1116</strain>
    </source>
</reference>
<dbReference type="GO" id="GO:0009098">
    <property type="term" value="P:L-leucine biosynthetic process"/>
    <property type="evidence" value="ECO:0007669"/>
    <property type="project" value="UniProtKB-UniRule"/>
</dbReference>
<dbReference type="InterPro" id="IPR006251">
    <property type="entry name" value="Homoacnase/IPMdehydase_lsu"/>
</dbReference>
<evidence type="ECO:0000256" key="8">
    <source>
        <dbReference type="HAMAP-Rule" id="MF_01027"/>
    </source>
</evidence>
<dbReference type="PROSITE" id="PS00450">
    <property type="entry name" value="ACONITASE_1"/>
    <property type="match status" value="1"/>
</dbReference>
<dbReference type="HAMAP" id="MF_01027">
    <property type="entry name" value="LeuC_type2"/>
    <property type="match status" value="1"/>
</dbReference>
<dbReference type="AlphaFoldDB" id="A0A7J3ZLH0"/>
<dbReference type="CDD" id="cd01583">
    <property type="entry name" value="IPMI"/>
    <property type="match status" value="1"/>
</dbReference>
<gene>
    <name evidence="8" type="primary">leuC</name>
    <name evidence="10" type="ORF">ENM78_05840</name>
</gene>
<dbReference type="InterPro" id="IPR011826">
    <property type="entry name" value="HAcnase/IPMdehydase_lsu_prok"/>
</dbReference>
<keyword evidence="6 8" id="KW-0456">Lyase</keyword>
<dbReference type="InterPro" id="IPR015931">
    <property type="entry name" value="Acnase/IPM_dHydase_lsu_aba_1/3"/>
</dbReference>
<evidence type="ECO:0000313" key="10">
    <source>
        <dbReference type="EMBL" id="HHQ80951.1"/>
    </source>
</evidence>
<accession>A0A7J3ZLH0</accession>
<keyword evidence="5 8" id="KW-0411">Iron-sulfur</keyword>
<comment type="pathway">
    <text evidence="8">Amino-acid biosynthesis; L-leucine biosynthesis; L-leucine from 3-methyl-2-oxobutanoate: step 2/4.</text>
</comment>
<feature type="domain" description="Aconitase/3-isopropylmalate dehydratase large subunit alpha/beta/alpha" evidence="9">
    <location>
        <begin position="8"/>
        <end position="407"/>
    </location>
</feature>
<dbReference type="InterPro" id="IPR033941">
    <property type="entry name" value="IPMI_cat"/>
</dbReference>
<evidence type="ECO:0000256" key="7">
    <source>
        <dbReference type="ARBA" id="ARBA00023304"/>
    </source>
</evidence>
<feature type="binding site" evidence="8">
    <location>
        <position position="359"/>
    </location>
    <ligand>
        <name>[4Fe-4S] cluster</name>
        <dbReference type="ChEBI" id="CHEBI:49883"/>
    </ligand>
</feature>
<dbReference type="NCBIfam" id="NF001614">
    <property type="entry name" value="PRK00402.1"/>
    <property type="match status" value="1"/>
</dbReference>
<evidence type="ECO:0000256" key="4">
    <source>
        <dbReference type="ARBA" id="ARBA00023004"/>
    </source>
</evidence>
<dbReference type="EC" id="4.2.1.33" evidence="8"/>
<dbReference type="InterPro" id="IPR050067">
    <property type="entry name" value="IPM_dehydratase_rel_enz"/>
</dbReference>
<dbReference type="GO" id="GO:0046872">
    <property type="term" value="F:metal ion binding"/>
    <property type="evidence" value="ECO:0007669"/>
    <property type="project" value="UniProtKB-KW"/>
</dbReference>
<sequence length="418" mass="44578">MEGQTLAEKILSKKLGRKVAPGEIVALQVDIAMAHDGTAPLAIQQFRRMGLTRVWDSKRVVLVIDHVAPSSNEGTSELHSMIREFAREHSITVYDVGEGICHQLLPEKGHVYPGAIIVGADSHTCTHGAFAAFATGIGSTEMAAVLGSGKIWFMVPESLKVVITGKPRRNVTAKDIILHIIGELGADGATYMAVEFTGDAVKEMSIDSRMTLTNMAVEMGAKTGLIASDERTLEYLRGRTSVLTGTITPDSNASYADELTVEAGRLEPVVACPHNVDNVKGVSEVEGTPVDQVFIGSCTNGRLEDLRVVARVLKNRRVKARTIVMPASREVYLKALQEGIIETLVKAGCAVGVPGCGPCVGGHHGIPGPNENVVATINRNFKGRMGNSKANIYLASPLVAAYAALYGKIVYPERGVDA</sequence>
<feature type="binding site" evidence="8">
    <location>
        <position position="298"/>
    </location>
    <ligand>
        <name>[4Fe-4S] cluster</name>
        <dbReference type="ChEBI" id="CHEBI:49883"/>
    </ligand>
</feature>
<feature type="binding site" evidence="8">
    <location>
        <position position="356"/>
    </location>
    <ligand>
        <name>[4Fe-4S] cluster</name>
        <dbReference type="ChEBI" id="CHEBI:49883"/>
    </ligand>
</feature>
<dbReference type="Pfam" id="PF00330">
    <property type="entry name" value="Aconitase"/>
    <property type="match status" value="1"/>
</dbReference>
<keyword evidence="1 8" id="KW-0432">Leucine biosynthesis</keyword>
<comment type="subunit">
    <text evidence="8">Heterodimer of LeuC and LeuD.</text>
</comment>
<evidence type="ECO:0000256" key="3">
    <source>
        <dbReference type="ARBA" id="ARBA00022723"/>
    </source>
</evidence>
<name>A0A7J3ZLH0_9CREN</name>
<dbReference type="SUPFAM" id="SSF53732">
    <property type="entry name" value="Aconitase iron-sulfur domain"/>
    <property type="match status" value="1"/>
</dbReference>
<evidence type="ECO:0000259" key="9">
    <source>
        <dbReference type="Pfam" id="PF00330"/>
    </source>
</evidence>
<protein>
    <recommendedName>
        <fullName evidence="8">3-isopropylmalate dehydratase large subunit</fullName>
        <ecNumber evidence="8">4.2.1.33</ecNumber>
    </recommendedName>
    <alternativeName>
        <fullName evidence="8">Alpha-IPM isomerase</fullName>
        <shortName evidence="8">IPMI</shortName>
    </alternativeName>
    <alternativeName>
        <fullName evidence="8">Isopropylmalate isomerase</fullName>
    </alternativeName>
</protein>